<dbReference type="PATRIC" id="fig|28128.5.peg.1578"/>
<reference evidence="2" key="1">
    <citation type="submission" date="2016-01" db="EMBL/GenBank/DDBJ databases">
        <authorList>
            <person name="Mitreva M."/>
            <person name="Pepin K.H."/>
            <person name="Mihindukulasuriya K.A."/>
            <person name="Fulton R."/>
            <person name="Fronick C."/>
            <person name="O'Laughlin M."/>
            <person name="Miner T."/>
            <person name="Herter B."/>
            <person name="Rosa B.A."/>
            <person name="Cordes M."/>
            <person name="Tomlinson C."/>
            <person name="Wollam A."/>
            <person name="Palsikar V.B."/>
            <person name="Mardis E.R."/>
            <person name="Wilson R.K."/>
        </authorList>
    </citation>
    <scope>NUCLEOTIDE SEQUENCE [LARGE SCALE GENOMIC DNA]</scope>
    <source>
        <strain evidence="2">MJR7716</strain>
    </source>
</reference>
<evidence type="ECO:0000313" key="2">
    <source>
        <dbReference type="Proteomes" id="UP000070533"/>
    </source>
</evidence>
<dbReference type="EMBL" id="LRQG01000108">
    <property type="protein sequence ID" value="KXA38685.1"/>
    <property type="molecule type" value="Genomic_DNA"/>
</dbReference>
<dbReference type="AlphaFoldDB" id="A0A133Q713"/>
<accession>A0A133Q713</accession>
<proteinExistence type="predicted"/>
<keyword evidence="2" id="KW-1185">Reference proteome</keyword>
<organism evidence="1 2">
    <name type="scientific">Prevotella corporis</name>
    <dbReference type="NCBI Taxonomy" id="28128"/>
    <lineage>
        <taxon>Bacteria</taxon>
        <taxon>Pseudomonadati</taxon>
        <taxon>Bacteroidota</taxon>
        <taxon>Bacteroidia</taxon>
        <taxon>Bacteroidales</taxon>
        <taxon>Prevotellaceae</taxon>
        <taxon>Prevotella</taxon>
    </lineage>
</organism>
<sequence length="44" mass="5010">MKGQVLQGDCYHFGANKISISLSSVYKSTFRVIFVSIYYFIANL</sequence>
<comment type="caution">
    <text evidence="1">The sequence shown here is derived from an EMBL/GenBank/DDBJ whole genome shotgun (WGS) entry which is preliminary data.</text>
</comment>
<gene>
    <name evidence="1" type="ORF">HMPREF3226_01541</name>
</gene>
<name>A0A133Q713_9BACT</name>
<protein>
    <submittedName>
        <fullName evidence="1">Uncharacterized protein</fullName>
    </submittedName>
</protein>
<dbReference type="Proteomes" id="UP000070533">
    <property type="component" value="Unassembled WGS sequence"/>
</dbReference>
<evidence type="ECO:0000313" key="1">
    <source>
        <dbReference type="EMBL" id="KXA38685.1"/>
    </source>
</evidence>